<sequence length="394" mass="43042">MSPKKKAAAKGSASASTKPEPEASAVNSTNDALASEDAPGTETAEPPKHDAQPAKGDPNANAANEEKTGETTEDAKLSSDDVTENGIKAKDLVTKKIERESTKSTKKRKNAAEPKKPAKVPREGSRSSARGRASKSDLSNEQLLRYLLSTDAEELLRPDNEKDYVKQHPNNRTYSSSALNPFEELMCAMILSRPVSHGLGHRAIRTVLNDPYDFTSAQAVKDAGEEKVAQALYDAKTQHKDKTAAQISQFAETVVEKYTSDGKEGTTLSKALSDNEDDASLALKSLKNEIKGFGDTGIDIFLRRVQWLEPWTSSYPFVDGKSQDALRALGLPQDHEDLKQVLEEHWSKLGTTHLAGKDNDQKKRRAFVVLLERVTTAKLDNKENEVREAAANSA</sequence>
<proteinExistence type="predicted"/>
<evidence type="ECO:0000313" key="3">
    <source>
        <dbReference type="Proteomes" id="UP000756132"/>
    </source>
</evidence>
<gene>
    <name evidence="2" type="ORF">CLAFUR5_01096</name>
</gene>
<dbReference type="OrthoDB" id="4676at2759"/>
<feature type="compositionally biased region" description="Basic and acidic residues" evidence="1">
    <location>
        <begin position="87"/>
        <end position="103"/>
    </location>
</feature>
<feature type="compositionally biased region" description="Basic and acidic residues" evidence="1">
    <location>
        <begin position="110"/>
        <end position="125"/>
    </location>
</feature>
<name>A0A9Q8L8N5_PASFU</name>
<feature type="region of interest" description="Disordered" evidence="1">
    <location>
        <begin position="1"/>
        <end position="138"/>
    </location>
</feature>
<dbReference type="EMBL" id="CP090163">
    <property type="protein sequence ID" value="UJO12966.1"/>
    <property type="molecule type" value="Genomic_DNA"/>
</dbReference>
<protein>
    <submittedName>
        <fullName evidence="2">Uncharacterized protein</fullName>
    </submittedName>
</protein>
<accession>A0A9Q8L8N5</accession>
<evidence type="ECO:0000256" key="1">
    <source>
        <dbReference type="SAM" id="MobiDB-lite"/>
    </source>
</evidence>
<keyword evidence="3" id="KW-1185">Reference proteome</keyword>
<dbReference type="RefSeq" id="XP_047757332.1">
    <property type="nucleotide sequence ID" value="XM_047900244.1"/>
</dbReference>
<dbReference type="GeneID" id="71980974"/>
<organism evidence="2 3">
    <name type="scientific">Passalora fulva</name>
    <name type="common">Tomato leaf mold</name>
    <name type="synonym">Cladosporium fulvum</name>
    <dbReference type="NCBI Taxonomy" id="5499"/>
    <lineage>
        <taxon>Eukaryota</taxon>
        <taxon>Fungi</taxon>
        <taxon>Dikarya</taxon>
        <taxon>Ascomycota</taxon>
        <taxon>Pezizomycotina</taxon>
        <taxon>Dothideomycetes</taxon>
        <taxon>Dothideomycetidae</taxon>
        <taxon>Mycosphaerellales</taxon>
        <taxon>Mycosphaerellaceae</taxon>
        <taxon>Fulvia</taxon>
    </lineage>
</organism>
<dbReference type="KEGG" id="ffu:CLAFUR5_01096"/>
<evidence type="ECO:0000313" key="2">
    <source>
        <dbReference type="EMBL" id="UJO12966.1"/>
    </source>
</evidence>
<reference evidence="2" key="1">
    <citation type="submission" date="2021-12" db="EMBL/GenBank/DDBJ databases">
        <authorList>
            <person name="Zaccaron A."/>
            <person name="Stergiopoulos I."/>
        </authorList>
    </citation>
    <scope>NUCLEOTIDE SEQUENCE</scope>
    <source>
        <strain evidence="2">Race5_Kim</strain>
    </source>
</reference>
<feature type="compositionally biased region" description="Basic and acidic residues" evidence="1">
    <location>
        <begin position="64"/>
        <end position="79"/>
    </location>
</feature>
<dbReference type="Proteomes" id="UP000756132">
    <property type="component" value="Chromosome 1"/>
</dbReference>
<reference evidence="2" key="2">
    <citation type="journal article" date="2022" name="Microb. Genom.">
        <title>A chromosome-scale genome assembly of the tomato pathogen Cladosporium fulvum reveals a compartmentalized genome architecture and the presence of a dispensable chromosome.</title>
        <authorList>
            <person name="Zaccaron A.Z."/>
            <person name="Chen L.H."/>
            <person name="Samaras A."/>
            <person name="Stergiopoulos I."/>
        </authorList>
    </citation>
    <scope>NUCLEOTIDE SEQUENCE</scope>
    <source>
        <strain evidence="2">Race5_Kim</strain>
    </source>
</reference>
<dbReference type="AlphaFoldDB" id="A0A9Q8L8N5"/>
<feature type="compositionally biased region" description="Low complexity" evidence="1">
    <location>
        <begin position="9"/>
        <end position="18"/>
    </location>
</feature>